<gene>
    <name evidence="13" type="ORF">CAOG_007976</name>
</gene>
<dbReference type="Gene3D" id="1.25.10.10">
    <property type="entry name" value="Leucine-rich Repeat Variant"/>
    <property type="match status" value="1"/>
</dbReference>
<keyword evidence="4" id="KW-0963">Cytoplasm</keyword>
<dbReference type="SUPFAM" id="SSF48371">
    <property type="entry name" value="ARM repeat"/>
    <property type="match status" value="2"/>
</dbReference>
<feature type="compositionally biased region" description="Low complexity" evidence="9">
    <location>
        <begin position="1831"/>
        <end position="1850"/>
    </location>
</feature>
<dbReference type="InterPro" id="IPR021843">
    <property type="entry name" value="PSME4_C"/>
</dbReference>
<dbReference type="PANTHER" id="PTHR32170:SF3">
    <property type="entry name" value="PROTEASOME ACTIVATOR COMPLEX SUBUNIT 4"/>
    <property type="match status" value="1"/>
</dbReference>
<keyword evidence="5" id="KW-0677">Repeat</keyword>
<dbReference type="Pfam" id="PF11919">
    <property type="entry name" value="PSME4_C"/>
    <property type="match status" value="2"/>
</dbReference>
<feature type="domain" description="Proteasome activator complex subunit 4 C-terminal" evidence="10">
    <location>
        <begin position="2051"/>
        <end position="2091"/>
    </location>
</feature>
<proteinExistence type="inferred from homology"/>
<feature type="domain" description="Proteasome activator Blm10 middle HEAT repeats region" evidence="11">
    <location>
        <begin position="352"/>
        <end position="398"/>
    </location>
</feature>
<dbReference type="InterPro" id="IPR016024">
    <property type="entry name" value="ARM-type_fold"/>
</dbReference>
<protein>
    <submittedName>
        <fullName evidence="13">Proteasome activator subunit 4</fullName>
    </submittedName>
</protein>
<comment type="subcellular location">
    <subcellularLocation>
        <location evidence="2">Cytoplasm</location>
    </subcellularLocation>
    <subcellularLocation>
        <location evidence="1">Nucleus speckle</location>
    </subcellularLocation>
</comment>
<dbReference type="GO" id="GO:0005829">
    <property type="term" value="C:cytosol"/>
    <property type="evidence" value="ECO:0007669"/>
    <property type="project" value="TreeGrafter"/>
</dbReference>
<sequence>MGTQDDHSPPWVAPIRYNQLLPYYHAAGLRPTTDPAERARAEAHCRGGLEAEADTLLASLLEAFQRAVLSRDLTPTGQLAVATRRMSDYIDLYGFRFTVEQLLALIETTYSLITTTKNIQLSSQAGLMTFLTRLLEPTAMLPVGLIVLDWRPLAAFYRYLHCHPRFPFKLEAKEHLTPLCTLMQACRDFFAPSAAQELLDEYLPMLVPVDSSFDEASQMLSLLLPTRQVVEKHMIQAQLAAPSTPIPILKPEQAVPWFSPLMQTWRWTEDRKPWDCRFLELFSRLAQHSCGLLDWSEVSDRFFTAIARQLEIPSGAGFLPSARGGKLRGEQVDTSRWIVGAMRPDGAILDRLESLLQSIETYYHPSNNGAWSDGLSVFLHRLADTFSSRYAQERQDQELLAELQMLRTQQEHGDPRAADGANYGVGDFGFERPSTSSIDKSASRTEGATQPNVFSDEEHKLLAQWCPIPESERITPETVRRFVEMLRPLALLQLFAKSETFIANAVSTIKILALLCPQAILPQTLERIYPALETVTETHQTSAALACLAGLSRLLFWRRFYPGGAQHLPALLQLILPGIDVNDWKKTTPTLHFLSCLFANVPIRNYSLLARNEAYGRAFGHDNYLSLPFTDVDEQLCEASASFGDWVLQLIDKVLDICENQLPPSKRGDIGEGALWVLPGTCELLFLSLEPEWLDNVILRVFDFTMTHLRMNSLKLVGRLCKSLCAAAPAKVLRQFVPRLCEQIIANLEVETPPSSSPVTTTPDGANQATVGDIQRVDDQVLWQLRILAQIVDSGAAKVLEYKPMLLQTLQVCFSQIHLFDRRLAKAAGKLLRRLLRTLTLPNSRSHKQFDLQDPSATRPHLQQLRDLYDNWGHAPALSKVSLNWDTPTAEGLALVDELLTTILAPTMARLDKLLLGVRESTLPSFFAKHEALAHLNVLYNTIAGAGSYLGPYFGTAQEDQQLANQHGHPWIPRPPIATTTATASQHCPSQDWRSLLADCLASSLSYVVSAGSDDTKAARLLIKCSSRFISDFGRSTDYLKHSLVSVKGAHKALSAVRFEGNDVSCQSTAAWERLTVRFLPHVSSSATPDQIRQARIQAANHVLRLQATYETRARPIPAIISLRRVLVMHCSRVAALRYSGLFTKRMETIAAFLLQLAIHPYLVVRKRSQHAMRRVMETFPTSSMVLLPKFLSVLEEATAVVAAAPVGSRDTGSSLAAAAAASLSSPSISIDTAIEHIKGILFLLMQPLCLVHLYSSFCLMERCFLAIYRCRVIERQSVQAMVPLLFNAVSHPSAGPVLATTVSDVALTLAQQAAFSAIAAPLDVAALLAQGQADEAARNDGRRAELEHFSQKLVLLLPRLSTLHHAAAEDAGEAAPTAVTWPYEAMVLATIGQVSRPDALLDPRLVAAEAGALLSHVPMIRVGALSIVVSIFRGLKRFTSQPFVKSVQLTTPTGGAELLLAPQPMGNNLQQHPPARDHIVFEQANPPRNTSHTAPPGERLDNQDRRIQVHNPFPRTREEWEATLFAEKNFLGWVAFPRSFVAYRYTKDLPGLGIRDPASIQPAEAPLWAAFADPVTAHAFVKQFILFQEMDHAPANNDAQSSGARFSTSTAKLYKRIFRQLGPAALEPFKAHLMRQVKSDEPGLQRTAAEIIAGAVRGSKHWTFDCQEQLWLFIVPLLRTAFDKAGNYTIDDWNNCLLFAVYDRDVHRLRHLVQLVLREPLFSNDTSSFYSTYRRLLFAHAVSSEMGWRVADESLLMMPVLLENLSYPYKLVRQQLALLILGLLQGTTTPQTDGAAMHFHPAASQALPAIVTALERWHAFSRRQAHESTESSPSSGSSSDPSPSVTPTPDRSETSLLSPEDEACLNAGRTALEFVLRAVTRLGRFVLDEHIHSILPLLFQSYNSTDEEVRIVGRQALNEISNLVFQPVVLERLLRAMIAPLDRASQHHYTWHAKIAFLFSLQSLVFRNQFYISREMLDMILQAVLQLMKDEQIEVRQLAGETLGVLTRCDSRITSMGLIETTFLPWSRTQLPSRTLASSQLNSKQREQVLQRHAGVIGLCAFVQAQPYTLPSWMPELLVEIGSHLSDRGAIQVCFLVALVSMVNRLERNADMLLWSGMFSPSPSQATVKKTLSEFWRTHQDNWHNFKLQFTEDQLSVITDLLISPNYYA</sequence>
<dbReference type="Pfam" id="PF16507">
    <property type="entry name" value="HEAT_PSME4_mid"/>
    <property type="match status" value="2"/>
</dbReference>
<keyword evidence="7" id="KW-0234">DNA repair</keyword>
<dbReference type="GO" id="GO:0000502">
    <property type="term" value="C:proteasome complex"/>
    <property type="evidence" value="ECO:0007669"/>
    <property type="project" value="UniProtKB-KW"/>
</dbReference>
<reference evidence="14" key="1">
    <citation type="submission" date="2011-02" db="EMBL/GenBank/DDBJ databases">
        <title>The Genome Sequence of Capsaspora owczarzaki ATCC 30864.</title>
        <authorList>
            <person name="Russ C."/>
            <person name="Cuomo C."/>
            <person name="Burger G."/>
            <person name="Gray M.W."/>
            <person name="Holland P.W.H."/>
            <person name="King N."/>
            <person name="Lang F.B.F."/>
            <person name="Roger A.J."/>
            <person name="Ruiz-Trillo I."/>
            <person name="Young S.K."/>
            <person name="Zeng Q."/>
            <person name="Gargeya S."/>
            <person name="Alvarado L."/>
            <person name="Berlin A."/>
            <person name="Chapman S.B."/>
            <person name="Chen Z."/>
            <person name="Freedman E."/>
            <person name="Gellesch M."/>
            <person name="Goldberg J."/>
            <person name="Griggs A."/>
            <person name="Gujja S."/>
            <person name="Heilman E."/>
            <person name="Heiman D."/>
            <person name="Howarth C."/>
            <person name="Mehta T."/>
            <person name="Neiman D."/>
            <person name="Pearson M."/>
            <person name="Roberts A."/>
            <person name="Saif S."/>
            <person name="Shea T."/>
            <person name="Shenoy N."/>
            <person name="Sisk P."/>
            <person name="Stolte C."/>
            <person name="Sykes S."/>
            <person name="White J."/>
            <person name="Yandava C."/>
            <person name="Haas B."/>
            <person name="Nusbaum C."/>
            <person name="Birren B."/>
        </authorList>
    </citation>
    <scope>NUCLEOTIDE SEQUENCE</scope>
    <source>
        <strain evidence="14">ATCC 30864</strain>
    </source>
</reference>
<dbReference type="InParanoid" id="A0A0D2WYC4"/>
<feature type="domain" description="Proteasome activator complex subunit 4-like HEAT repeat-like" evidence="12">
    <location>
        <begin position="1496"/>
        <end position="1735"/>
    </location>
</feature>
<accession>A0A0D2WYC4</accession>
<evidence type="ECO:0000259" key="11">
    <source>
        <dbReference type="Pfam" id="PF16507"/>
    </source>
</evidence>
<evidence type="ECO:0000256" key="9">
    <source>
        <dbReference type="SAM" id="MobiDB-lite"/>
    </source>
</evidence>
<evidence type="ECO:0000256" key="1">
    <source>
        <dbReference type="ARBA" id="ARBA00004324"/>
    </source>
</evidence>
<feature type="domain" description="Proteasome activator Blm10 middle HEAT repeats region" evidence="11">
    <location>
        <begin position="460"/>
        <end position="917"/>
    </location>
</feature>
<dbReference type="Pfam" id="PF23096">
    <property type="entry name" value="HEAT_PSME4"/>
    <property type="match status" value="1"/>
</dbReference>
<dbReference type="GO" id="GO:0070628">
    <property type="term" value="F:proteasome binding"/>
    <property type="evidence" value="ECO:0007669"/>
    <property type="project" value="InterPro"/>
</dbReference>
<keyword evidence="14" id="KW-1185">Reference proteome</keyword>
<dbReference type="PhylomeDB" id="A0A0D2WYC4"/>
<dbReference type="InterPro" id="IPR011989">
    <property type="entry name" value="ARM-like"/>
</dbReference>
<evidence type="ECO:0000313" key="14">
    <source>
        <dbReference type="Proteomes" id="UP000008743"/>
    </source>
</evidence>
<dbReference type="Proteomes" id="UP000008743">
    <property type="component" value="Unassembled WGS sequence"/>
</dbReference>
<evidence type="ECO:0000256" key="2">
    <source>
        <dbReference type="ARBA" id="ARBA00004496"/>
    </source>
</evidence>
<evidence type="ECO:0000259" key="10">
    <source>
        <dbReference type="Pfam" id="PF11919"/>
    </source>
</evidence>
<evidence type="ECO:0000259" key="12">
    <source>
        <dbReference type="Pfam" id="PF23096"/>
    </source>
</evidence>
<evidence type="ECO:0000256" key="3">
    <source>
        <dbReference type="ARBA" id="ARBA00005739"/>
    </source>
</evidence>
<keyword evidence="8" id="KW-0539">Nucleus</keyword>
<dbReference type="InterPro" id="IPR055455">
    <property type="entry name" value="HEAT_PSME4"/>
</dbReference>
<dbReference type="GO" id="GO:0016504">
    <property type="term" value="F:peptidase activator activity"/>
    <property type="evidence" value="ECO:0007669"/>
    <property type="project" value="InterPro"/>
</dbReference>
<dbReference type="EMBL" id="KE346375">
    <property type="protein sequence ID" value="KJE97898.1"/>
    <property type="molecule type" value="Genomic_DNA"/>
</dbReference>
<evidence type="ECO:0000256" key="5">
    <source>
        <dbReference type="ARBA" id="ARBA00022737"/>
    </source>
</evidence>
<evidence type="ECO:0000256" key="7">
    <source>
        <dbReference type="ARBA" id="ARBA00023204"/>
    </source>
</evidence>
<dbReference type="GO" id="GO:0016607">
    <property type="term" value="C:nuclear speck"/>
    <property type="evidence" value="ECO:0007669"/>
    <property type="project" value="UniProtKB-SubCell"/>
</dbReference>
<dbReference type="STRING" id="595528.A0A0D2WYC4"/>
<dbReference type="InterPro" id="IPR035309">
    <property type="entry name" value="PSME4"/>
</dbReference>
<dbReference type="GO" id="GO:0006281">
    <property type="term" value="P:DNA repair"/>
    <property type="evidence" value="ECO:0007669"/>
    <property type="project" value="UniProtKB-KW"/>
</dbReference>
<evidence type="ECO:0000313" key="13">
    <source>
        <dbReference type="EMBL" id="KJE97898.1"/>
    </source>
</evidence>
<dbReference type="OrthoDB" id="17907at2759"/>
<feature type="region of interest" description="Disordered" evidence="9">
    <location>
        <begin position="1823"/>
        <end position="1860"/>
    </location>
</feature>
<dbReference type="InterPro" id="IPR032430">
    <property type="entry name" value="Blm10_mid"/>
</dbReference>
<evidence type="ECO:0000256" key="6">
    <source>
        <dbReference type="ARBA" id="ARBA00022763"/>
    </source>
</evidence>
<dbReference type="GO" id="GO:0010499">
    <property type="term" value="P:proteasomal ubiquitin-independent protein catabolic process"/>
    <property type="evidence" value="ECO:0007669"/>
    <property type="project" value="TreeGrafter"/>
</dbReference>
<comment type="similarity">
    <text evidence="3">Belongs to the BLM10 family.</text>
</comment>
<organism evidence="13 14">
    <name type="scientific">Capsaspora owczarzaki (strain ATCC 30864)</name>
    <dbReference type="NCBI Taxonomy" id="595528"/>
    <lineage>
        <taxon>Eukaryota</taxon>
        <taxon>Filasterea</taxon>
        <taxon>Capsaspora</taxon>
    </lineage>
</organism>
<keyword evidence="6" id="KW-0227">DNA damage</keyword>
<dbReference type="PANTHER" id="PTHR32170">
    <property type="entry name" value="PROTEASOME ACTIVATOR COMPLEX SUBUNIT 4"/>
    <property type="match status" value="1"/>
</dbReference>
<name>A0A0D2WYC4_CAPO3</name>
<evidence type="ECO:0000256" key="8">
    <source>
        <dbReference type="ARBA" id="ARBA00023242"/>
    </source>
</evidence>
<feature type="domain" description="Proteasome activator complex subunit 4 C-terminal" evidence="10">
    <location>
        <begin position="2122"/>
        <end position="2170"/>
    </location>
</feature>
<evidence type="ECO:0000256" key="4">
    <source>
        <dbReference type="ARBA" id="ARBA00022490"/>
    </source>
</evidence>
<keyword evidence="13" id="KW-0647">Proteasome</keyword>